<accession>A0A509ADP2</accession>
<sequence>MSKKIIDWDTLKTELLGQPEVQAAFDAQERQQRLRTMLAQWREQAGLTRAQVAQRMGGECADGLQNGSQYHPRQSGYVNAIRVSLRYKAPASFTLLTRSVAIHLPAQINDRSHGP</sequence>
<reference evidence="1" key="1">
    <citation type="submission" date="2018-06" db="EMBL/GenBank/DDBJ databases">
        <authorList>
            <consortium name="Pathogen Informatics"/>
        </authorList>
    </citation>
    <scope>NUCLEOTIDE SEQUENCE</scope>
    <source>
        <strain evidence="1">NCTC11678</strain>
    </source>
</reference>
<gene>
    <name evidence="1" type="ORF">NCTC11678_03788</name>
</gene>
<name>A0A509ADP2_KLEPN</name>
<dbReference type="AlphaFoldDB" id="A0A509ADP2"/>
<evidence type="ECO:0000313" key="1">
    <source>
        <dbReference type="EMBL" id="VUA79124.1"/>
    </source>
</evidence>
<dbReference type="EMBL" id="CABFNL010000002">
    <property type="protein sequence ID" value="VUA79124.1"/>
    <property type="molecule type" value="Genomic_DNA"/>
</dbReference>
<keyword evidence="1" id="KW-0238">DNA-binding</keyword>
<organism evidence="1">
    <name type="scientific">Klebsiella pneumoniae</name>
    <dbReference type="NCBI Taxonomy" id="573"/>
    <lineage>
        <taxon>Bacteria</taxon>
        <taxon>Pseudomonadati</taxon>
        <taxon>Pseudomonadota</taxon>
        <taxon>Gammaproteobacteria</taxon>
        <taxon>Enterobacterales</taxon>
        <taxon>Enterobacteriaceae</taxon>
        <taxon>Klebsiella/Raoultella group</taxon>
        <taxon>Klebsiella</taxon>
        <taxon>Klebsiella pneumoniae complex</taxon>
    </lineage>
</organism>
<dbReference type="GO" id="GO:0003677">
    <property type="term" value="F:DNA binding"/>
    <property type="evidence" value="ECO:0007669"/>
    <property type="project" value="UniProtKB-KW"/>
</dbReference>
<proteinExistence type="predicted"/>
<protein>
    <submittedName>
        <fullName evidence="1">DNA-binding protein</fullName>
    </submittedName>
</protein>